<dbReference type="PANTHER" id="PTHR31143">
    <property type="match status" value="1"/>
</dbReference>
<dbReference type="RefSeq" id="WP_060623759.1">
    <property type="nucleotide sequence ID" value="NZ_LCZJ02000019.1"/>
</dbReference>
<accession>A0A0W1AZV8</accession>
<organism evidence="2 3">
    <name type="scientific">Paenibacillus etheri</name>
    <dbReference type="NCBI Taxonomy" id="1306852"/>
    <lineage>
        <taxon>Bacteria</taxon>
        <taxon>Bacillati</taxon>
        <taxon>Bacillota</taxon>
        <taxon>Bacilli</taxon>
        <taxon>Bacillales</taxon>
        <taxon>Paenibacillaceae</taxon>
        <taxon>Paenibacillus</taxon>
    </lineage>
</organism>
<dbReference type="PANTHER" id="PTHR31143:SF2">
    <property type="entry name" value="FR47-LIKE DOMAIN-CONTAINING PROTEIN-RELATED"/>
    <property type="match status" value="1"/>
</dbReference>
<dbReference type="GO" id="GO:0016747">
    <property type="term" value="F:acyltransferase activity, transferring groups other than amino-acyl groups"/>
    <property type="evidence" value="ECO:0007669"/>
    <property type="project" value="InterPro"/>
</dbReference>
<sequence>MHEIPHEDYYKVKPLLQGEHIHPEILSLIEGNNPGWIFVDQLTAPKSALVWSQGIEGFYLIGDHTNQAFIHALDSYVTSQIVPRMKELGMEHFEVSGQHDEWNLEVMFPSRKLYPFEQMVFKLLHKPPIALTNGIRTINLKTLDWENLDLKNIEFVHENIDLFWSSKEDFAEKGFGYAAVEGSEIMGVCYSSFVTQDTHAIGIETLPKYQKQGVGTHLATLVVEDVLANGFIPYWDCSLDNEASKKSALRLGFQQIHQYKCGAFAI</sequence>
<dbReference type="EMBL" id="LCZJ02000019">
    <property type="protein sequence ID" value="KTD86871.1"/>
    <property type="molecule type" value="Genomic_DNA"/>
</dbReference>
<comment type="caution">
    <text evidence="2">The sequence shown here is derived from an EMBL/GenBank/DDBJ whole genome shotgun (WGS) entry which is preliminary data.</text>
</comment>
<dbReference type="OrthoDB" id="2773476at2"/>
<protein>
    <recommendedName>
        <fullName evidence="1">N-acetyltransferase domain-containing protein</fullName>
    </recommendedName>
</protein>
<dbReference type="CDD" id="cd04301">
    <property type="entry name" value="NAT_SF"/>
    <property type="match status" value="1"/>
</dbReference>
<dbReference type="InterPro" id="IPR000182">
    <property type="entry name" value="GNAT_dom"/>
</dbReference>
<dbReference type="InterPro" id="IPR027365">
    <property type="entry name" value="GNAT_acetyltra_YdfB-like"/>
</dbReference>
<dbReference type="Pfam" id="PF12746">
    <property type="entry name" value="GNAT_acetyltran"/>
    <property type="match status" value="1"/>
</dbReference>
<feature type="domain" description="N-acetyltransferase" evidence="1">
    <location>
        <begin position="138"/>
        <end position="266"/>
    </location>
</feature>
<dbReference type="AlphaFoldDB" id="A0A0W1AZV8"/>
<evidence type="ECO:0000313" key="2">
    <source>
        <dbReference type="EMBL" id="KTD86871.1"/>
    </source>
</evidence>
<dbReference type="InterPro" id="IPR016181">
    <property type="entry name" value="Acyl_CoA_acyltransferase"/>
</dbReference>
<keyword evidence="3" id="KW-1185">Reference proteome</keyword>
<evidence type="ECO:0000259" key="1">
    <source>
        <dbReference type="PROSITE" id="PS51186"/>
    </source>
</evidence>
<evidence type="ECO:0000313" key="3">
    <source>
        <dbReference type="Proteomes" id="UP000054709"/>
    </source>
</evidence>
<reference evidence="2 3" key="1">
    <citation type="journal article" date="2015" name="Int. Biodeterior. Biodegradation">
        <title>Physiological and genetic screening methods for the isolation of methyl tert-butyl ether-degrading bacteria for bioremediation purposes.</title>
        <authorList>
            <person name="Guisado I.M."/>
            <person name="Purswani J."/>
            <person name="Gonzalez Lopez J."/>
            <person name="Pozo C."/>
        </authorList>
    </citation>
    <scope>NUCLEOTIDE SEQUENCE [LARGE SCALE GENOMIC DNA]</scope>
    <source>
        <strain evidence="2 3">SH7</strain>
    </source>
</reference>
<name>A0A0W1AZV8_9BACL</name>
<dbReference type="SUPFAM" id="SSF55729">
    <property type="entry name" value="Acyl-CoA N-acyltransferases (Nat)"/>
    <property type="match status" value="1"/>
</dbReference>
<dbReference type="PROSITE" id="PS51186">
    <property type="entry name" value="GNAT"/>
    <property type="match status" value="1"/>
</dbReference>
<dbReference type="Gene3D" id="3.40.630.30">
    <property type="match status" value="1"/>
</dbReference>
<proteinExistence type="predicted"/>
<dbReference type="Proteomes" id="UP000054709">
    <property type="component" value="Unassembled WGS sequence"/>
</dbReference>
<gene>
    <name evidence="2" type="ORF">UQ64_15710</name>
</gene>